<dbReference type="EMBL" id="RBZM01000007">
    <property type="protein sequence ID" value="RKP51532.1"/>
    <property type="molecule type" value="Genomic_DNA"/>
</dbReference>
<protein>
    <recommendedName>
        <fullName evidence="3">Peptidase</fullName>
    </recommendedName>
</protein>
<comment type="caution">
    <text evidence="1">The sequence shown here is derived from an EMBL/GenBank/DDBJ whole genome shotgun (WGS) entry which is preliminary data.</text>
</comment>
<dbReference type="Proteomes" id="UP000282076">
    <property type="component" value="Unassembled WGS sequence"/>
</dbReference>
<sequence length="235" mass="27074">MPVTCLNGPLYTDQNIASLLTKRQGANRMKWNDGIGAYGAYISLGATCQTAYQLQRLQLRKFSGPLDWFISRTVTDVSRLIQNRFYDFMEFDRLQLLGTNADHYVVRDNNYNLYSYHDFPIIYRWTDVYPDFKQKMDRRAKAFLAAAKNGPLCFVRTDTSKSEAQQLYAALKTTLPCKFRLLIVNNIDGYHEVIHEDWGLPSICSVHVYKGADWRGSNPAWDRIMEGFTLKPDGA</sequence>
<gene>
    <name evidence="1" type="ORF">D7Z26_17240</name>
</gene>
<organism evidence="1 2">
    <name type="scientific">Cohnella endophytica</name>
    <dbReference type="NCBI Taxonomy" id="2419778"/>
    <lineage>
        <taxon>Bacteria</taxon>
        <taxon>Bacillati</taxon>
        <taxon>Bacillota</taxon>
        <taxon>Bacilli</taxon>
        <taxon>Bacillales</taxon>
        <taxon>Paenibacillaceae</taxon>
        <taxon>Cohnella</taxon>
    </lineage>
</organism>
<reference evidence="1 2" key="1">
    <citation type="submission" date="2018-10" db="EMBL/GenBank/DDBJ databases">
        <title>Cohnella sp. M2MS4P-1, whole genome shotgun sequence.</title>
        <authorList>
            <person name="Tuo L."/>
        </authorList>
    </citation>
    <scope>NUCLEOTIDE SEQUENCE [LARGE SCALE GENOMIC DNA]</scope>
    <source>
        <strain evidence="1 2">M2MS4P-1</strain>
    </source>
</reference>
<keyword evidence="2" id="KW-1185">Reference proteome</keyword>
<accession>A0A494XP04</accession>
<proteinExistence type="predicted"/>
<evidence type="ECO:0000313" key="2">
    <source>
        <dbReference type="Proteomes" id="UP000282076"/>
    </source>
</evidence>
<dbReference type="Pfam" id="PF08795">
    <property type="entry name" value="DUF1796"/>
    <property type="match status" value="1"/>
</dbReference>
<name>A0A494XP04_9BACL</name>
<evidence type="ECO:0000313" key="1">
    <source>
        <dbReference type="EMBL" id="RKP51532.1"/>
    </source>
</evidence>
<dbReference type="InterPro" id="IPR014903">
    <property type="entry name" value="DUF1796"/>
</dbReference>
<evidence type="ECO:0008006" key="3">
    <source>
        <dbReference type="Google" id="ProtNLM"/>
    </source>
</evidence>
<dbReference type="AlphaFoldDB" id="A0A494XP04"/>